<sequence length="57" mass="6313">MVDEMFVFLKLIRILSFFIGTCKELGTVVAKLGRCWSEPGIEGEEIAPLAKENIATP</sequence>
<comment type="caution">
    <text evidence="1">The sequence shown here is derived from an EMBL/GenBank/DDBJ whole genome shotgun (WGS) entry which is preliminary data.</text>
</comment>
<accession>A0AAW2MFL7</accession>
<dbReference type="AlphaFoldDB" id="A0AAW2MFL7"/>
<reference evidence="1" key="1">
    <citation type="submission" date="2020-06" db="EMBL/GenBank/DDBJ databases">
        <authorList>
            <person name="Li T."/>
            <person name="Hu X."/>
            <person name="Zhang T."/>
            <person name="Song X."/>
            <person name="Zhang H."/>
            <person name="Dai N."/>
            <person name="Sheng W."/>
            <person name="Hou X."/>
            <person name="Wei L."/>
        </authorList>
    </citation>
    <scope>NUCLEOTIDE SEQUENCE</scope>
    <source>
        <strain evidence="1">G02</strain>
        <tissue evidence="1">Leaf</tissue>
    </source>
</reference>
<organism evidence="1">
    <name type="scientific">Sesamum radiatum</name>
    <name type="common">Black benniseed</name>
    <dbReference type="NCBI Taxonomy" id="300843"/>
    <lineage>
        <taxon>Eukaryota</taxon>
        <taxon>Viridiplantae</taxon>
        <taxon>Streptophyta</taxon>
        <taxon>Embryophyta</taxon>
        <taxon>Tracheophyta</taxon>
        <taxon>Spermatophyta</taxon>
        <taxon>Magnoliopsida</taxon>
        <taxon>eudicotyledons</taxon>
        <taxon>Gunneridae</taxon>
        <taxon>Pentapetalae</taxon>
        <taxon>asterids</taxon>
        <taxon>lamiids</taxon>
        <taxon>Lamiales</taxon>
        <taxon>Pedaliaceae</taxon>
        <taxon>Sesamum</taxon>
    </lineage>
</organism>
<gene>
    <name evidence="1" type="ORF">Sradi_4929200</name>
</gene>
<name>A0AAW2MFL7_SESRA</name>
<proteinExistence type="predicted"/>
<dbReference type="EMBL" id="JACGWJ010000022">
    <property type="protein sequence ID" value="KAL0329425.1"/>
    <property type="molecule type" value="Genomic_DNA"/>
</dbReference>
<reference evidence="1" key="2">
    <citation type="journal article" date="2024" name="Plant">
        <title>Genomic evolution and insights into agronomic trait innovations of Sesamum species.</title>
        <authorList>
            <person name="Miao H."/>
            <person name="Wang L."/>
            <person name="Qu L."/>
            <person name="Liu H."/>
            <person name="Sun Y."/>
            <person name="Le M."/>
            <person name="Wang Q."/>
            <person name="Wei S."/>
            <person name="Zheng Y."/>
            <person name="Lin W."/>
            <person name="Duan Y."/>
            <person name="Cao H."/>
            <person name="Xiong S."/>
            <person name="Wang X."/>
            <person name="Wei L."/>
            <person name="Li C."/>
            <person name="Ma Q."/>
            <person name="Ju M."/>
            <person name="Zhao R."/>
            <person name="Li G."/>
            <person name="Mu C."/>
            <person name="Tian Q."/>
            <person name="Mei H."/>
            <person name="Zhang T."/>
            <person name="Gao T."/>
            <person name="Zhang H."/>
        </authorList>
    </citation>
    <scope>NUCLEOTIDE SEQUENCE</scope>
    <source>
        <strain evidence="1">G02</strain>
    </source>
</reference>
<protein>
    <submittedName>
        <fullName evidence="1">Granule-bound starch synthase 1, chloroplastic/amyloplastic</fullName>
    </submittedName>
</protein>
<evidence type="ECO:0000313" key="1">
    <source>
        <dbReference type="EMBL" id="KAL0329425.1"/>
    </source>
</evidence>